<protein>
    <submittedName>
        <fullName evidence="1">Uncharacterized protein</fullName>
    </submittedName>
</protein>
<dbReference type="OrthoDB" id="51598at2759"/>
<dbReference type="EMBL" id="CAICTM010001999">
    <property type="protein sequence ID" value="CAB9527464.1"/>
    <property type="molecule type" value="Genomic_DNA"/>
</dbReference>
<name>A0A9N8EXK6_9STRA</name>
<proteinExistence type="predicted"/>
<evidence type="ECO:0000313" key="2">
    <source>
        <dbReference type="Proteomes" id="UP001153069"/>
    </source>
</evidence>
<dbReference type="AlphaFoldDB" id="A0A9N8EXK6"/>
<sequence length="583" mass="65029">MPKWWQTAVGKVGDAIEDVGDAIEDAAEDVWDAGEDLVKNGTCYKTVSKLHQNGSECYQLAVETSELCETTQQRGNDMIEFGSEITETLHGFSTKMDVETLETIKDLMDGDRLRESMQLAKDMDDIALSCVDKSVRMMEIMEETMDTVPPPIQKMINKMAGNDDAEAIQEKERSMEILSTLDQDLDDVKFCIDALMHLNIATALKVGTQACENLYAKATLSRQMFNTIRGFSDEVSSYTEAIDEGDVGDMIKLAAKMKDMWHCLKLAGFMRQLAEGAAKVINVMIDLFKAMSDRLSTLWAALAFAKDCMTDCIEYVGQARTLVLDARDKSNLLVERSRFIAEKMKDIGSFNKESIAAAKELSDGDEIKEVISLATNMDDLVLECAGKVIIMVKRVNEGFHNLPDIITADIDVEEEGKKDEDPEPDDIEENVAQMDKSREIIENEDIITAARATVPGFRDILDNEDTCQNMLKVVEGFTGDANNTIESFLGVWDLESAMVKISEMCRMVRLGELIKQFAERVKRLLNSIIAWLKSMVDKISIDNLTKIDLGDTIEGAVDAIKDSAEDFAETAGDIAQKLQFWKD</sequence>
<organism evidence="1 2">
    <name type="scientific">Seminavis robusta</name>
    <dbReference type="NCBI Taxonomy" id="568900"/>
    <lineage>
        <taxon>Eukaryota</taxon>
        <taxon>Sar</taxon>
        <taxon>Stramenopiles</taxon>
        <taxon>Ochrophyta</taxon>
        <taxon>Bacillariophyta</taxon>
        <taxon>Bacillariophyceae</taxon>
        <taxon>Bacillariophycidae</taxon>
        <taxon>Naviculales</taxon>
        <taxon>Naviculaceae</taxon>
        <taxon>Seminavis</taxon>
    </lineage>
</organism>
<evidence type="ECO:0000313" key="1">
    <source>
        <dbReference type="EMBL" id="CAB9527464.1"/>
    </source>
</evidence>
<reference evidence="1" key="1">
    <citation type="submission" date="2020-06" db="EMBL/GenBank/DDBJ databases">
        <authorList>
            <consortium name="Plant Systems Biology data submission"/>
        </authorList>
    </citation>
    <scope>NUCLEOTIDE SEQUENCE</scope>
    <source>
        <strain evidence="1">D6</strain>
    </source>
</reference>
<gene>
    <name evidence="1" type="ORF">SEMRO_2001_G310310.1</name>
</gene>
<accession>A0A9N8EXK6</accession>
<dbReference type="Proteomes" id="UP001153069">
    <property type="component" value="Unassembled WGS sequence"/>
</dbReference>
<comment type="caution">
    <text evidence="1">The sequence shown here is derived from an EMBL/GenBank/DDBJ whole genome shotgun (WGS) entry which is preliminary data.</text>
</comment>
<keyword evidence="2" id="KW-1185">Reference proteome</keyword>